<dbReference type="AlphaFoldDB" id="A0A3D8ICC8"/>
<dbReference type="GeneID" id="82535861"/>
<keyword evidence="2" id="KW-1185">Reference proteome</keyword>
<gene>
    <name evidence="1" type="ORF">CQA43_06095</name>
</gene>
<comment type="caution">
    <text evidence="1">The sequence shown here is derived from an EMBL/GenBank/DDBJ whole genome shotgun (WGS) entry which is preliminary data.</text>
</comment>
<dbReference type="InterPro" id="IPR021353">
    <property type="entry name" value="DUF2972"/>
</dbReference>
<dbReference type="Pfam" id="PF11186">
    <property type="entry name" value="DUF2972"/>
    <property type="match status" value="1"/>
</dbReference>
<evidence type="ECO:0000313" key="2">
    <source>
        <dbReference type="Proteomes" id="UP000256650"/>
    </source>
</evidence>
<sequence>MGKSKTFEILKQGGVWGALEHIIDKKAHKGGIYALLQRLMMAQILRKLDSAHSNEMILFCKKHHIYTTNPTFLKYFAKEYDNIKLWLASQSFLEKYANHPYPPLLNPNTLDYEQISPQIAWELNIPLPPYYKFIYFGSHASGNRGLNHFVLNCGGMDYIRYPSSSKIIYEKYWEQILSYHYTMPPPHFGYLSIREYMKDKDSNKLYALIPQTKALNLIRDPISILKSGINFRRKRLQMAQEENLSFALSPDFICENLIGYNGYDAHNDESTFGKEDAPCFGTIRGSLKYNFTDFHDTDLRKALINIADEDIICIDMSEIVGKRAFETMNTLAKAFSFPAPKPSDKEKFEVNVSYYEGLLPLVFRVQMEQKSIALHLIDKIFALDERIYVKVPVDEVDIWQHKNTFEHYQDITQFLFNQDNFYERIIVCIEKKDFEILKQDTKTCEQIKEYLLAFIPRLEEQRKIEESKKLSEEQILQYLHTHKELALQAKAVFEKHLTFLASVRPDIIESWKYYQEFLAMCEEMS</sequence>
<protein>
    <recommendedName>
        <fullName evidence="3">DUF2972 domain-containing protein</fullName>
    </recommendedName>
</protein>
<evidence type="ECO:0008006" key="3">
    <source>
        <dbReference type="Google" id="ProtNLM"/>
    </source>
</evidence>
<name>A0A3D8ICC8_9HELI</name>
<evidence type="ECO:0000313" key="1">
    <source>
        <dbReference type="EMBL" id="RDU62802.1"/>
    </source>
</evidence>
<dbReference type="RefSeq" id="WP_115551728.1">
    <property type="nucleotide sequence ID" value="NZ_CAQNTT010000001.1"/>
</dbReference>
<dbReference type="Proteomes" id="UP000256650">
    <property type="component" value="Unassembled WGS sequence"/>
</dbReference>
<reference evidence="1 2" key="1">
    <citation type="submission" date="2018-04" db="EMBL/GenBank/DDBJ databases">
        <title>Novel Campyloabacter and Helicobacter Species and Strains.</title>
        <authorList>
            <person name="Mannion A.J."/>
            <person name="Shen Z."/>
            <person name="Fox J.G."/>
        </authorList>
    </citation>
    <scope>NUCLEOTIDE SEQUENCE [LARGE SCALE GENOMIC DNA]</scope>
    <source>
        <strain evidence="1 2">MIT 99-5101</strain>
    </source>
</reference>
<dbReference type="EMBL" id="NXLS01000005">
    <property type="protein sequence ID" value="RDU62802.1"/>
    <property type="molecule type" value="Genomic_DNA"/>
</dbReference>
<accession>A0A3D8ICC8</accession>
<proteinExistence type="predicted"/>
<organism evidence="1 2">
    <name type="scientific">Helicobacter ganmani</name>
    <dbReference type="NCBI Taxonomy" id="60246"/>
    <lineage>
        <taxon>Bacteria</taxon>
        <taxon>Pseudomonadati</taxon>
        <taxon>Campylobacterota</taxon>
        <taxon>Epsilonproteobacteria</taxon>
        <taxon>Campylobacterales</taxon>
        <taxon>Helicobacteraceae</taxon>
        <taxon>Helicobacter</taxon>
    </lineage>
</organism>
<dbReference type="OrthoDB" id="5329998at2"/>